<organism evidence="7 8">
    <name type="scientific">Tamaricihabitans halophyticus</name>
    <dbReference type="NCBI Taxonomy" id="1262583"/>
    <lineage>
        <taxon>Bacteria</taxon>
        <taxon>Bacillati</taxon>
        <taxon>Actinomycetota</taxon>
        <taxon>Actinomycetes</taxon>
        <taxon>Pseudonocardiales</taxon>
        <taxon>Pseudonocardiaceae</taxon>
        <taxon>Tamaricihabitans</taxon>
    </lineage>
</organism>
<dbReference type="InterPro" id="IPR006139">
    <property type="entry name" value="D-isomer_2_OHA_DH_cat_dom"/>
</dbReference>
<evidence type="ECO:0000256" key="1">
    <source>
        <dbReference type="ARBA" id="ARBA00005854"/>
    </source>
</evidence>
<dbReference type="EMBL" id="SLXQ01000003">
    <property type="protein sequence ID" value="TCP53995.1"/>
    <property type="molecule type" value="Genomic_DNA"/>
</dbReference>
<evidence type="ECO:0000259" key="5">
    <source>
        <dbReference type="Pfam" id="PF00389"/>
    </source>
</evidence>
<evidence type="ECO:0000256" key="4">
    <source>
        <dbReference type="RuleBase" id="RU003719"/>
    </source>
</evidence>
<dbReference type="InterPro" id="IPR036291">
    <property type="entry name" value="NAD(P)-bd_dom_sf"/>
</dbReference>
<dbReference type="SUPFAM" id="SSF52283">
    <property type="entry name" value="Formate/glycerate dehydrogenase catalytic domain-like"/>
    <property type="match status" value="1"/>
</dbReference>
<dbReference type="CDD" id="cd12167">
    <property type="entry name" value="2-Hacid_dh_8"/>
    <property type="match status" value="1"/>
</dbReference>
<comment type="caution">
    <text evidence="7">The sequence shown here is derived from an EMBL/GenBank/DDBJ whole genome shotgun (WGS) entry which is preliminary data.</text>
</comment>
<dbReference type="PANTHER" id="PTHR42789:SF1">
    <property type="entry name" value="D-ISOMER SPECIFIC 2-HYDROXYACID DEHYDROGENASE FAMILY PROTEIN (AFU_ORTHOLOGUE AFUA_6G10090)"/>
    <property type="match status" value="1"/>
</dbReference>
<dbReference type="GO" id="GO:0051287">
    <property type="term" value="F:NAD binding"/>
    <property type="evidence" value="ECO:0007669"/>
    <property type="project" value="InterPro"/>
</dbReference>
<sequence>MITVAVPEHWRAVFFARDELGTLGEVTVLPQDAPLPPETRVLVTGWGAPVLSAELLAGVPDLELVAHTGGTVKPFVTDAVWARGIRVTQAGEAMAYAVGEAALASTLALLHQLPRFDHALHTGASWQAAKAAPPRNELAASTVGVLGASRTGRHYLRLVRALGAEVLVADPYLSTGQARELGARHCELDELLASSAIVAVHAPVLPETRHLLGARELALLPDGAGLVNTARSWLVDQDALLAELRSGRIDAALDVFDEEPLPAEHPFRGLPNVLLTPHEAAGTRQARRRQGGLIVAEVARFLRGETLKHEVRATDLARMG</sequence>
<proteinExistence type="inferred from homology"/>
<feature type="domain" description="D-isomer specific 2-hydroxyacid dehydrogenase catalytic" evidence="5">
    <location>
        <begin position="50"/>
        <end position="311"/>
    </location>
</feature>
<dbReference type="PANTHER" id="PTHR42789">
    <property type="entry name" value="D-ISOMER SPECIFIC 2-HYDROXYACID DEHYDROGENASE FAMILY PROTEIN (AFU_ORTHOLOGUE AFUA_6G10090)"/>
    <property type="match status" value="1"/>
</dbReference>
<dbReference type="Pfam" id="PF00389">
    <property type="entry name" value="2-Hacid_dh"/>
    <property type="match status" value="1"/>
</dbReference>
<evidence type="ECO:0000313" key="7">
    <source>
        <dbReference type="EMBL" id="TCP53995.1"/>
    </source>
</evidence>
<keyword evidence="3" id="KW-0520">NAD</keyword>
<evidence type="ECO:0000256" key="2">
    <source>
        <dbReference type="ARBA" id="ARBA00023002"/>
    </source>
</evidence>
<dbReference type="SUPFAM" id="SSF51735">
    <property type="entry name" value="NAD(P)-binding Rossmann-fold domains"/>
    <property type="match status" value="1"/>
</dbReference>
<reference evidence="7 8" key="1">
    <citation type="submission" date="2019-03" db="EMBL/GenBank/DDBJ databases">
        <title>Genomic Encyclopedia of Type Strains, Phase IV (KMG-IV): sequencing the most valuable type-strain genomes for metagenomic binning, comparative biology and taxonomic classification.</title>
        <authorList>
            <person name="Goeker M."/>
        </authorList>
    </citation>
    <scope>NUCLEOTIDE SEQUENCE [LARGE SCALE GENOMIC DNA]</scope>
    <source>
        <strain evidence="7 8">DSM 45765</strain>
    </source>
</reference>
<comment type="similarity">
    <text evidence="1 4">Belongs to the D-isomer specific 2-hydroxyacid dehydrogenase family.</text>
</comment>
<feature type="domain" description="D-isomer specific 2-hydroxyacid dehydrogenase NAD-binding" evidence="6">
    <location>
        <begin position="104"/>
        <end position="279"/>
    </location>
</feature>
<evidence type="ECO:0000259" key="6">
    <source>
        <dbReference type="Pfam" id="PF02826"/>
    </source>
</evidence>
<dbReference type="GO" id="GO:0016616">
    <property type="term" value="F:oxidoreductase activity, acting on the CH-OH group of donors, NAD or NADP as acceptor"/>
    <property type="evidence" value="ECO:0007669"/>
    <property type="project" value="InterPro"/>
</dbReference>
<dbReference type="Pfam" id="PF02826">
    <property type="entry name" value="2-Hacid_dh_C"/>
    <property type="match status" value="1"/>
</dbReference>
<keyword evidence="8" id="KW-1185">Reference proteome</keyword>
<evidence type="ECO:0000313" key="8">
    <source>
        <dbReference type="Proteomes" id="UP000294911"/>
    </source>
</evidence>
<dbReference type="InterPro" id="IPR050857">
    <property type="entry name" value="D-2-hydroxyacid_DH"/>
</dbReference>
<accession>A0A4R2R3N9</accession>
<dbReference type="InterPro" id="IPR006140">
    <property type="entry name" value="D-isomer_DH_NAD-bd"/>
</dbReference>
<dbReference type="Gene3D" id="3.40.50.720">
    <property type="entry name" value="NAD(P)-binding Rossmann-like Domain"/>
    <property type="match status" value="2"/>
</dbReference>
<protein>
    <submittedName>
        <fullName evidence="7">Phosphoglycerate dehydrogenase-like enzyme</fullName>
    </submittedName>
</protein>
<dbReference type="Proteomes" id="UP000294911">
    <property type="component" value="Unassembled WGS sequence"/>
</dbReference>
<keyword evidence="2 4" id="KW-0560">Oxidoreductase</keyword>
<name>A0A4R2R3N9_9PSEU</name>
<gene>
    <name evidence="7" type="ORF">EV191_10335</name>
</gene>
<dbReference type="AlphaFoldDB" id="A0A4R2R3N9"/>
<evidence type="ECO:0000256" key="3">
    <source>
        <dbReference type="ARBA" id="ARBA00023027"/>
    </source>
</evidence>